<dbReference type="AlphaFoldDB" id="A0A2I0WXS8"/>
<dbReference type="Proteomes" id="UP000233837">
    <property type="component" value="Unassembled WGS sequence"/>
</dbReference>
<protein>
    <submittedName>
        <fullName evidence="2">Phosphoglucomutase, cytoplasmic</fullName>
    </submittedName>
</protein>
<feature type="compositionally biased region" description="Low complexity" evidence="1">
    <location>
        <begin position="15"/>
        <end position="26"/>
    </location>
</feature>
<keyword evidence="3" id="KW-1185">Reference proteome</keyword>
<name>A0A2I0WXS8_9ASPA</name>
<reference evidence="2 3" key="1">
    <citation type="journal article" date="2016" name="Sci. Rep.">
        <title>The Dendrobium catenatum Lindl. genome sequence provides insights into polysaccharide synthase, floral development and adaptive evolution.</title>
        <authorList>
            <person name="Zhang G.Q."/>
            <person name="Xu Q."/>
            <person name="Bian C."/>
            <person name="Tsai W.C."/>
            <person name="Yeh C.M."/>
            <person name="Liu K.W."/>
            <person name="Yoshida K."/>
            <person name="Zhang L.S."/>
            <person name="Chang S.B."/>
            <person name="Chen F."/>
            <person name="Shi Y."/>
            <person name="Su Y.Y."/>
            <person name="Zhang Y.Q."/>
            <person name="Chen L.J."/>
            <person name="Yin Y."/>
            <person name="Lin M."/>
            <person name="Huang H."/>
            <person name="Deng H."/>
            <person name="Wang Z.W."/>
            <person name="Zhu S.L."/>
            <person name="Zhao X."/>
            <person name="Deng C."/>
            <person name="Niu S.C."/>
            <person name="Huang J."/>
            <person name="Wang M."/>
            <person name="Liu G.H."/>
            <person name="Yang H.J."/>
            <person name="Xiao X.J."/>
            <person name="Hsiao Y.Y."/>
            <person name="Wu W.L."/>
            <person name="Chen Y.Y."/>
            <person name="Mitsuda N."/>
            <person name="Ohme-Takagi M."/>
            <person name="Luo Y.B."/>
            <person name="Van de Peer Y."/>
            <person name="Liu Z.J."/>
        </authorList>
    </citation>
    <scope>NUCLEOTIDE SEQUENCE [LARGE SCALE GENOMIC DNA]</scope>
    <source>
        <tissue evidence="2">The whole plant</tissue>
    </source>
</reference>
<evidence type="ECO:0000313" key="3">
    <source>
        <dbReference type="Proteomes" id="UP000233837"/>
    </source>
</evidence>
<dbReference type="STRING" id="906689.A0A2I0WXS8"/>
<accession>A0A2I0WXS8</accession>
<feature type="compositionally biased region" description="Polar residues" evidence="1">
    <location>
        <begin position="65"/>
        <end position="79"/>
    </location>
</feature>
<dbReference type="EMBL" id="KZ502350">
    <property type="protein sequence ID" value="PKU80463.1"/>
    <property type="molecule type" value="Genomic_DNA"/>
</dbReference>
<gene>
    <name evidence="2" type="primary">PGM1</name>
    <name evidence="2" type="ORF">MA16_Dca027232</name>
</gene>
<organism evidence="2 3">
    <name type="scientific">Dendrobium catenatum</name>
    <dbReference type="NCBI Taxonomy" id="906689"/>
    <lineage>
        <taxon>Eukaryota</taxon>
        <taxon>Viridiplantae</taxon>
        <taxon>Streptophyta</taxon>
        <taxon>Embryophyta</taxon>
        <taxon>Tracheophyta</taxon>
        <taxon>Spermatophyta</taxon>
        <taxon>Magnoliopsida</taxon>
        <taxon>Liliopsida</taxon>
        <taxon>Asparagales</taxon>
        <taxon>Orchidaceae</taxon>
        <taxon>Epidendroideae</taxon>
        <taxon>Malaxideae</taxon>
        <taxon>Dendrobiinae</taxon>
        <taxon>Dendrobium</taxon>
    </lineage>
</organism>
<proteinExistence type="predicted"/>
<evidence type="ECO:0000256" key="1">
    <source>
        <dbReference type="SAM" id="MobiDB-lite"/>
    </source>
</evidence>
<reference evidence="2 3" key="2">
    <citation type="journal article" date="2017" name="Nature">
        <title>The Apostasia genome and the evolution of orchids.</title>
        <authorList>
            <person name="Zhang G.Q."/>
            <person name="Liu K.W."/>
            <person name="Li Z."/>
            <person name="Lohaus R."/>
            <person name="Hsiao Y.Y."/>
            <person name="Niu S.C."/>
            <person name="Wang J.Y."/>
            <person name="Lin Y.C."/>
            <person name="Xu Q."/>
            <person name="Chen L.J."/>
            <person name="Yoshida K."/>
            <person name="Fujiwara S."/>
            <person name="Wang Z.W."/>
            <person name="Zhang Y.Q."/>
            <person name="Mitsuda N."/>
            <person name="Wang M."/>
            <person name="Liu G.H."/>
            <person name="Pecoraro L."/>
            <person name="Huang H.X."/>
            <person name="Xiao X.J."/>
            <person name="Lin M."/>
            <person name="Wu X.Y."/>
            <person name="Wu W.L."/>
            <person name="Chen Y.Y."/>
            <person name="Chang S.B."/>
            <person name="Sakamoto S."/>
            <person name="Ohme-Takagi M."/>
            <person name="Yagi M."/>
            <person name="Zeng S.J."/>
            <person name="Shen C.Y."/>
            <person name="Yeh C.M."/>
            <person name="Luo Y.B."/>
            <person name="Tsai W.C."/>
            <person name="Van de Peer Y."/>
            <person name="Liu Z.J."/>
        </authorList>
    </citation>
    <scope>NUCLEOTIDE SEQUENCE [LARGE SCALE GENOMIC DNA]</scope>
    <source>
        <tissue evidence="2">The whole plant</tissue>
    </source>
</reference>
<sequence>MTPSRKPTPDRRRPTTAAARSTAASTDHSEYSKNDLISTVQLLRQSMSLDSGSGRVLFDSAELSASSDTDGVSSGSNSGAHELNVHRHAPVTSRGISVSARFWQETNGRLHRQPKPGNPVSSIGSMNPTIPHGDNPIRHLVQKILDSGWTEIPMALAYQIAKRNDQHLMAAELYENYNVGIWNDDTAGVEMPSLNAAEKVDSVQCIQTVRRNDVKGFNPNLKRLEEVVQKLIGPKGNYDVEVFDSASDYVELMKSLFDFESI</sequence>
<feature type="region of interest" description="Disordered" evidence="1">
    <location>
        <begin position="65"/>
        <end position="89"/>
    </location>
</feature>
<evidence type="ECO:0000313" key="2">
    <source>
        <dbReference type="EMBL" id="PKU80463.1"/>
    </source>
</evidence>
<feature type="region of interest" description="Disordered" evidence="1">
    <location>
        <begin position="1"/>
        <end position="32"/>
    </location>
</feature>